<keyword evidence="4 12" id="KW-0812">Transmembrane</keyword>
<dbReference type="EMBL" id="MCFC01000062">
    <property type="protein sequence ID" value="ORY24946.1"/>
    <property type="molecule type" value="Genomic_DNA"/>
</dbReference>
<keyword evidence="8 12" id="KW-1133">Transmembrane helix</keyword>
<dbReference type="InParanoid" id="A0A1Y2AR40"/>
<name>A0A1Y2AR40_9TREE</name>
<dbReference type="GO" id="GO:0045016">
    <property type="term" value="P:mitochondrial magnesium ion transmembrane transport"/>
    <property type="evidence" value="ECO:0007669"/>
    <property type="project" value="TreeGrafter"/>
</dbReference>
<dbReference type="PANTHER" id="PTHR13890">
    <property type="entry name" value="RNA SPLICING PROTEIN MRS2, MITOCHONDRIAL"/>
    <property type="match status" value="1"/>
</dbReference>
<evidence type="ECO:0000256" key="9">
    <source>
        <dbReference type="ARBA" id="ARBA00023065"/>
    </source>
</evidence>
<dbReference type="Pfam" id="PF22099">
    <property type="entry name" value="MRS2-like"/>
    <property type="match status" value="1"/>
</dbReference>
<dbReference type="InterPro" id="IPR039204">
    <property type="entry name" value="MRS2-like"/>
</dbReference>
<sequence>MSKSHILHSWTAGVGSCSCRYSSPPSFLLPRRAFFTRRSATSATTPFFLPSSVSATAAHVPDELPPPLIPTIHPVPRIRAQTGPAPNAPAAGPSSDVEGRRNERKQRYLDSLMDKAGELSLRCSVLDSEGNWTAEEGRYKKTELCKEHDLDPRDLRKLDSLTPNLVPVILTRRTCILISMLHIRALIKPDRVIVFDTAGRQESEVQRKFRWRLERNVRAGLKTGCGEDGEDGEEEIGLNYEHRALESILVSCANALEEEMGFTRQLVQALLADLEDDINRETLKRLLHYSRRLVGFQSRARYVKRAVDEVLESDEDLSAMYLTSRALGKPRALHDHEQLEMLLESFVKQVEEIVSEIDNTVANMQATQEIAELMLDSGRNALLALDVKISIATLGIGTGALIAGIFGMNLATDLETHPQAFWVVSGGATFIAFIVFLYGVRILRRVRRVALSGNRPPSLSRLMRSRIWDSSVAQIAAISDPSVPLSIPRSHLFHADFWNSKNRRNWWDKIFRRPGAGYDVEPVWINKQADQARARDAFRFQQMSEREQKAAERRLKHEQKGFEDFQRAWKDDWSGSWKWEKRGKWLKD</sequence>
<comment type="caution">
    <text evidence="14">The sequence shown here is derived from an EMBL/GenBank/DDBJ whole genome shotgun (WGS) entry which is preliminary data.</text>
</comment>
<organism evidence="14 15">
    <name type="scientific">Naematelia encephala</name>
    <dbReference type="NCBI Taxonomy" id="71784"/>
    <lineage>
        <taxon>Eukaryota</taxon>
        <taxon>Fungi</taxon>
        <taxon>Dikarya</taxon>
        <taxon>Basidiomycota</taxon>
        <taxon>Agaricomycotina</taxon>
        <taxon>Tremellomycetes</taxon>
        <taxon>Tremellales</taxon>
        <taxon>Naemateliaceae</taxon>
        <taxon>Naematelia</taxon>
    </lineage>
</organism>
<keyword evidence="5 12" id="KW-0999">Mitochondrion inner membrane</keyword>
<reference evidence="14 15" key="1">
    <citation type="submission" date="2016-07" db="EMBL/GenBank/DDBJ databases">
        <title>Pervasive Adenine N6-methylation of Active Genes in Fungi.</title>
        <authorList>
            <consortium name="DOE Joint Genome Institute"/>
            <person name="Mondo S.J."/>
            <person name="Dannebaum R.O."/>
            <person name="Kuo R.C."/>
            <person name="Labutti K."/>
            <person name="Haridas S."/>
            <person name="Kuo A."/>
            <person name="Salamov A."/>
            <person name="Ahrendt S.R."/>
            <person name="Lipzen A."/>
            <person name="Sullivan W."/>
            <person name="Andreopoulos W.B."/>
            <person name="Clum A."/>
            <person name="Lindquist E."/>
            <person name="Daum C."/>
            <person name="Ramamoorthy G.K."/>
            <person name="Gryganskyi A."/>
            <person name="Culley D."/>
            <person name="Magnuson J.K."/>
            <person name="James T.Y."/>
            <person name="O'Malley M.A."/>
            <person name="Stajich J.E."/>
            <person name="Spatafora J.W."/>
            <person name="Visel A."/>
            <person name="Grigoriev I.V."/>
        </authorList>
    </citation>
    <scope>NUCLEOTIDE SEQUENCE [LARGE SCALE GENOMIC DNA]</scope>
    <source>
        <strain evidence="14 15">68-887.2</strain>
    </source>
</reference>
<dbReference type="AlphaFoldDB" id="A0A1Y2AR40"/>
<comment type="subcellular location">
    <subcellularLocation>
        <location evidence="1 12">Mitochondrion inner membrane</location>
        <topology evidence="1 12">Multi-pass membrane protein</topology>
    </subcellularLocation>
</comment>
<evidence type="ECO:0000256" key="10">
    <source>
        <dbReference type="ARBA" id="ARBA00023128"/>
    </source>
</evidence>
<proteinExistence type="inferred from homology"/>
<dbReference type="Gene3D" id="2.40.128.330">
    <property type="match status" value="1"/>
</dbReference>
<dbReference type="FunCoup" id="A0A1Y2AR40">
    <property type="interactions" value="207"/>
</dbReference>
<evidence type="ECO:0000256" key="7">
    <source>
        <dbReference type="ARBA" id="ARBA00022946"/>
    </source>
</evidence>
<feature type="compositionally biased region" description="Low complexity" evidence="13">
    <location>
        <begin position="83"/>
        <end position="93"/>
    </location>
</feature>
<evidence type="ECO:0000256" key="8">
    <source>
        <dbReference type="ARBA" id="ARBA00022989"/>
    </source>
</evidence>
<protein>
    <recommendedName>
        <fullName evidence="12">Magnesium transporter</fullName>
    </recommendedName>
</protein>
<dbReference type="PROSITE" id="PS51257">
    <property type="entry name" value="PROKAR_LIPOPROTEIN"/>
    <property type="match status" value="1"/>
</dbReference>
<dbReference type="GO" id="GO:0015095">
    <property type="term" value="F:magnesium ion transmembrane transporter activity"/>
    <property type="evidence" value="ECO:0007669"/>
    <property type="project" value="TreeGrafter"/>
</dbReference>
<evidence type="ECO:0000256" key="12">
    <source>
        <dbReference type="RuleBase" id="RU366042"/>
    </source>
</evidence>
<keyword evidence="11 12" id="KW-0472">Membrane</keyword>
<evidence type="ECO:0000256" key="2">
    <source>
        <dbReference type="ARBA" id="ARBA00009765"/>
    </source>
</evidence>
<dbReference type="PANTHER" id="PTHR13890:SF0">
    <property type="entry name" value="MAGNESIUM TRANSPORTER MRS2 HOMOLOG, MITOCHONDRIAL"/>
    <property type="match status" value="1"/>
</dbReference>
<gene>
    <name evidence="14" type="ORF">BCR39DRAFT_545311</name>
</gene>
<evidence type="ECO:0000256" key="11">
    <source>
        <dbReference type="ARBA" id="ARBA00023136"/>
    </source>
</evidence>
<evidence type="ECO:0000256" key="5">
    <source>
        <dbReference type="ARBA" id="ARBA00022792"/>
    </source>
</evidence>
<evidence type="ECO:0000256" key="3">
    <source>
        <dbReference type="ARBA" id="ARBA00022448"/>
    </source>
</evidence>
<accession>A0A1Y2AR40</accession>
<evidence type="ECO:0000256" key="1">
    <source>
        <dbReference type="ARBA" id="ARBA00004448"/>
    </source>
</evidence>
<feature type="region of interest" description="Disordered" evidence="13">
    <location>
        <begin position="77"/>
        <end position="102"/>
    </location>
</feature>
<keyword evidence="15" id="KW-1185">Reference proteome</keyword>
<dbReference type="FunFam" id="2.40.128.330:FF:000002">
    <property type="entry name" value="Inner membrane magnesium transporter mrs2"/>
    <property type="match status" value="1"/>
</dbReference>
<keyword evidence="3 12" id="KW-0813">Transport</keyword>
<evidence type="ECO:0000256" key="6">
    <source>
        <dbReference type="ARBA" id="ARBA00022842"/>
    </source>
</evidence>
<dbReference type="STRING" id="71784.A0A1Y2AR40"/>
<evidence type="ECO:0000256" key="4">
    <source>
        <dbReference type="ARBA" id="ARBA00022692"/>
    </source>
</evidence>
<feature type="transmembrane region" description="Helical" evidence="12">
    <location>
        <begin position="420"/>
        <end position="440"/>
    </location>
</feature>
<dbReference type="GO" id="GO:0005743">
    <property type="term" value="C:mitochondrial inner membrane"/>
    <property type="evidence" value="ECO:0007669"/>
    <property type="project" value="UniProtKB-SubCell"/>
</dbReference>
<keyword evidence="9 12" id="KW-0406">Ion transport</keyword>
<dbReference type="Gene3D" id="1.20.58.340">
    <property type="entry name" value="Magnesium transport protein CorA, transmembrane region"/>
    <property type="match status" value="1"/>
</dbReference>
<keyword evidence="6 12" id="KW-0460">Magnesium</keyword>
<comment type="similarity">
    <text evidence="2 12">Belongs to the CorA metal ion transporter (MIT) (TC 1.A.35) family.</text>
</comment>
<dbReference type="OrthoDB" id="10251508at2759"/>
<dbReference type="CDD" id="cd12823">
    <property type="entry name" value="Mrs2_Mfm1p-like"/>
    <property type="match status" value="1"/>
</dbReference>
<dbReference type="FunFam" id="1.20.58.340:FF:000031">
    <property type="entry name" value="Chromosome 12, whole genome shotgun sequence"/>
    <property type="match status" value="1"/>
</dbReference>
<keyword evidence="7" id="KW-0809">Transit peptide</keyword>
<evidence type="ECO:0000256" key="13">
    <source>
        <dbReference type="SAM" id="MobiDB-lite"/>
    </source>
</evidence>
<feature type="transmembrane region" description="Helical" evidence="12">
    <location>
        <begin position="389"/>
        <end position="408"/>
    </location>
</feature>
<evidence type="ECO:0000313" key="15">
    <source>
        <dbReference type="Proteomes" id="UP000193986"/>
    </source>
</evidence>
<keyword evidence="10" id="KW-0496">Mitochondrion</keyword>
<dbReference type="Proteomes" id="UP000193986">
    <property type="component" value="Unassembled WGS sequence"/>
</dbReference>
<evidence type="ECO:0000313" key="14">
    <source>
        <dbReference type="EMBL" id="ORY24946.1"/>
    </source>
</evidence>